<dbReference type="EMBL" id="JAUSWB010000006">
    <property type="protein sequence ID" value="MDQ0429798.1"/>
    <property type="molecule type" value="Genomic_DNA"/>
</dbReference>
<evidence type="ECO:0000313" key="2">
    <source>
        <dbReference type="Proteomes" id="UP001241988"/>
    </source>
</evidence>
<accession>A0ABU0GWQ0</accession>
<reference evidence="1 2" key="1">
    <citation type="submission" date="2023-07" db="EMBL/GenBank/DDBJ databases">
        <title>Genomic Encyclopedia of Type Strains, Phase IV (KMG-IV): sequencing the most valuable type-strain genomes for metagenomic binning, comparative biology and taxonomic classification.</title>
        <authorList>
            <person name="Goeker M."/>
        </authorList>
    </citation>
    <scope>NUCLEOTIDE SEQUENCE [LARGE SCALE GENOMIC DNA]</scope>
    <source>
        <strain evidence="1 2">DSM 16419</strain>
    </source>
</reference>
<proteinExistence type="predicted"/>
<protein>
    <submittedName>
        <fullName evidence="1">Uncharacterized protein</fullName>
    </submittedName>
</protein>
<sequence length="109" mass="12427">MKQKKIWTAALLLAAAALLLLFFIPRENVPADESRVILEHSFRTYIAPSCFEQAEATNFLEESTLETAKELNYPPHSSCTEKAFEGNRDSGFIRLMKELGIMEKESTDW</sequence>
<organism evidence="1 2">
    <name type="scientific">Planomicrobium stackebrandtii</name>
    <dbReference type="NCBI Taxonomy" id="253160"/>
    <lineage>
        <taxon>Bacteria</taxon>
        <taxon>Bacillati</taxon>
        <taxon>Bacillota</taxon>
        <taxon>Bacilli</taxon>
        <taxon>Bacillales</taxon>
        <taxon>Caryophanaceae</taxon>
        <taxon>Planomicrobium</taxon>
    </lineage>
</organism>
<dbReference type="Proteomes" id="UP001241988">
    <property type="component" value="Unassembled WGS sequence"/>
</dbReference>
<name>A0ABU0GWQ0_9BACL</name>
<gene>
    <name evidence="1" type="ORF">QOZ98_002626</name>
</gene>
<evidence type="ECO:0000313" key="1">
    <source>
        <dbReference type="EMBL" id="MDQ0429798.1"/>
    </source>
</evidence>
<keyword evidence="2" id="KW-1185">Reference proteome</keyword>
<dbReference type="RefSeq" id="WP_308787844.1">
    <property type="nucleotide sequence ID" value="NZ_JAUSWB010000006.1"/>
</dbReference>
<comment type="caution">
    <text evidence="1">The sequence shown here is derived from an EMBL/GenBank/DDBJ whole genome shotgun (WGS) entry which is preliminary data.</text>
</comment>